<keyword evidence="2" id="KW-0808">Transferase</keyword>
<reference evidence="4 5" key="1">
    <citation type="submission" date="2017-08" db="EMBL/GenBank/DDBJ databases">
        <title>Infants hospitalized years apart are colonized by the same room-sourced microbial strains.</title>
        <authorList>
            <person name="Brooks B."/>
            <person name="Olm M.R."/>
            <person name="Firek B.A."/>
            <person name="Baker R."/>
            <person name="Thomas B.C."/>
            <person name="Morowitz M.J."/>
            <person name="Banfield J.F."/>
        </authorList>
    </citation>
    <scope>NUCLEOTIDE SEQUENCE [LARGE SCALE GENOMIC DNA]</scope>
    <source>
        <strain evidence="4">S2_018_000_R2_101</strain>
    </source>
</reference>
<dbReference type="Pfam" id="PF04041">
    <property type="entry name" value="Glyco_hydro_130"/>
    <property type="match status" value="1"/>
</dbReference>
<comment type="similarity">
    <text evidence="3">Belongs to the glycosyl hydrolase 130 family.</text>
</comment>
<proteinExistence type="inferred from homology"/>
<keyword evidence="4" id="KW-0378">Hydrolase</keyword>
<dbReference type="SUPFAM" id="SSF75005">
    <property type="entry name" value="Arabinanase/levansucrase/invertase"/>
    <property type="match status" value="1"/>
</dbReference>
<dbReference type="GO" id="GO:0016757">
    <property type="term" value="F:glycosyltransferase activity"/>
    <property type="evidence" value="ECO:0007669"/>
    <property type="project" value="UniProtKB-KW"/>
</dbReference>
<evidence type="ECO:0000313" key="5">
    <source>
        <dbReference type="Proteomes" id="UP000249066"/>
    </source>
</evidence>
<dbReference type="PANTHER" id="PTHR34106">
    <property type="entry name" value="GLYCOSIDASE"/>
    <property type="match status" value="1"/>
</dbReference>
<evidence type="ECO:0000313" key="4">
    <source>
        <dbReference type="EMBL" id="PZO91809.1"/>
    </source>
</evidence>
<dbReference type="Gene3D" id="2.115.10.20">
    <property type="entry name" value="Glycosyl hydrolase domain, family 43"/>
    <property type="match status" value="1"/>
</dbReference>
<sequence>MPKLRHLPLRLQPDAARVVIRPFHVPVKPSGMDPSQLSRAHRIFDGVLKMDARTCLAELGIVYQDFGDRHFDISEVFERRYRQMAEELGFTGRLRAQQRELVGAYFCHEYSYAAAALMNPSVVPHPNQSGLPEGSMRFVMSLRAVGEGHISSVEFREGVLSAAGNVELTRLPLVSMAPEGRVDGDGAHVARERRTPLSGTVLFPVTPAQRNGLEDLRLVRFEDDDEGPVFYGTYTAYSGSTIQSELLITRDFDSFDLTPLSGGASVNKGMALFPRRIGGRYAMIGRQDGESIYYLESDDLLHWDGGERIITPLHPWELVQMGNCGSPVEIDEGWLLITHGVGAVRKYSIGAVLLDKADPRKVIGRTPSPILSPADDDRKGYVPNVVYTCGALALGRQLFLPYGIADSMVGFCWIDIDELVSELV</sequence>
<evidence type="ECO:0000256" key="1">
    <source>
        <dbReference type="ARBA" id="ARBA00022676"/>
    </source>
</evidence>
<dbReference type="AlphaFoldDB" id="A0A2W5AHR3"/>
<organism evidence="4 5">
    <name type="scientific">Sphingomonas sanxanigenens</name>
    <dbReference type="NCBI Taxonomy" id="397260"/>
    <lineage>
        <taxon>Bacteria</taxon>
        <taxon>Pseudomonadati</taxon>
        <taxon>Pseudomonadota</taxon>
        <taxon>Alphaproteobacteria</taxon>
        <taxon>Sphingomonadales</taxon>
        <taxon>Sphingomonadaceae</taxon>
        <taxon>Sphingomonas</taxon>
    </lineage>
</organism>
<dbReference type="Proteomes" id="UP000249066">
    <property type="component" value="Unassembled WGS sequence"/>
</dbReference>
<dbReference type="CDD" id="cd18613">
    <property type="entry name" value="GH130"/>
    <property type="match status" value="1"/>
</dbReference>
<name>A0A2W5AHR3_9SPHN</name>
<accession>A0A2W5AHR3</accession>
<gene>
    <name evidence="4" type="ORF">DI623_01805</name>
</gene>
<dbReference type="PANTHER" id="PTHR34106:SF4">
    <property type="entry name" value="BLL5143 PROTEIN"/>
    <property type="match status" value="1"/>
</dbReference>
<protein>
    <submittedName>
        <fullName evidence="4">Glycosidase</fullName>
    </submittedName>
</protein>
<evidence type="ECO:0000256" key="2">
    <source>
        <dbReference type="ARBA" id="ARBA00022679"/>
    </source>
</evidence>
<dbReference type="GO" id="GO:0016798">
    <property type="term" value="F:hydrolase activity, acting on glycosyl bonds"/>
    <property type="evidence" value="ECO:0007669"/>
    <property type="project" value="UniProtKB-KW"/>
</dbReference>
<comment type="caution">
    <text evidence="4">The sequence shown here is derived from an EMBL/GenBank/DDBJ whole genome shotgun (WGS) entry which is preliminary data.</text>
</comment>
<dbReference type="InterPro" id="IPR023296">
    <property type="entry name" value="Glyco_hydro_beta-prop_sf"/>
</dbReference>
<dbReference type="InterPro" id="IPR007184">
    <property type="entry name" value="Mannoside_phosphorylase"/>
</dbReference>
<dbReference type="EMBL" id="QFNN01000004">
    <property type="protein sequence ID" value="PZO91809.1"/>
    <property type="molecule type" value="Genomic_DNA"/>
</dbReference>
<keyword evidence="4" id="KW-0326">Glycosidase</keyword>
<keyword evidence="1" id="KW-0328">Glycosyltransferase</keyword>
<evidence type="ECO:0000256" key="3">
    <source>
        <dbReference type="ARBA" id="ARBA00024356"/>
    </source>
</evidence>